<gene>
    <name evidence="4" type="ORF">F5972_28570</name>
</gene>
<dbReference type="GO" id="GO:0016740">
    <property type="term" value="F:transferase activity"/>
    <property type="evidence" value="ECO:0007669"/>
    <property type="project" value="UniProtKB-KW"/>
</dbReference>
<proteinExistence type="predicted"/>
<dbReference type="PANTHER" id="PTHR43685:SF2">
    <property type="entry name" value="GLYCOSYLTRANSFERASE 2-LIKE DOMAIN-CONTAINING PROTEIN"/>
    <property type="match status" value="1"/>
</dbReference>
<reference evidence="4 5" key="1">
    <citation type="submission" date="2019-09" db="EMBL/GenBank/DDBJ databases">
        <title>Screening of Novel Bioactive Compounds from Soil-Associated.</title>
        <authorList>
            <person name="Gong X."/>
        </authorList>
    </citation>
    <scope>NUCLEOTIDE SEQUENCE [LARGE SCALE GENOMIC DNA]</scope>
    <source>
        <strain evidence="4 5">Gxj-6</strain>
    </source>
</reference>
<keyword evidence="5" id="KW-1185">Reference proteome</keyword>
<dbReference type="InterPro" id="IPR054028">
    <property type="entry name" value="TarS/TarP_linker"/>
</dbReference>
<sequence length="682" mass="73223">MGVKVSVVMPVSNPGLSNDDFGAAVRSVLEQSLPPYEYEVVFADDGSTDGTRRRLDAIAGQRGNVRVLHLDHTGSPARGRNVGLSVARGEYVFLLGQYDRLEPHALERMYDRAVETDADVLIGRLADGGPPPAAFTRDRDRADVLRDHLLALPTAHKLFSREFLETCQLRFADRPLSEQAFVTRAYLAAKVVAVLSDEICCHLGPAAPGTAGEERLDAEALFDGLNAVFDVVDACTEPGSQRRRIQAHWYRALGLRRLAGPRFLAAEPDERMVLFSFLRRFTLDRFPPELDVHLPAHLRARTALLRQDRLDALLALAEASRGTGISAELRGLRWDRGALLLDLSVEVLRPGGNPLWLRQRGDRLLWTPPAALEGLLDGLLGDEEADVTEAVRRARVEVCVRHAETGVTYALPVDCSVGQATVGQATVGEGPAAGQGPAGQGAAGQAAGGRGRAVGEGQARVWVNGQARLDVGSAALGRSLPAGLWEIHVRLRGLPGGRARIVRPTHPMSCAGALAGEPGRLVVPCWSERGELGVCVEPRSFPESIALVSSRATVARQEGHVFVVVPVPYVPPSGGPPAELVLREQDGRGRSMVVPALVEPGIPGRVAGQLVARVPVSRLGGDDCLGPGLWRPALRIGQKDVDLLFGLTIRRGGQASVLPAGTPPRAPSPLRRLAVRVLRDRR</sequence>
<evidence type="ECO:0000256" key="1">
    <source>
        <dbReference type="SAM" id="MobiDB-lite"/>
    </source>
</evidence>
<feature type="region of interest" description="Disordered" evidence="1">
    <location>
        <begin position="431"/>
        <end position="450"/>
    </location>
</feature>
<dbReference type="Proteomes" id="UP000327011">
    <property type="component" value="Unassembled WGS sequence"/>
</dbReference>
<protein>
    <submittedName>
        <fullName evidence="4">Glycosyltransferase family 2 protein</fullName>
    </submittedName>
</protein>
<dbReference type="PANTHER" id="PTHR43685">
    <property type="entry name" value="GLYCOSYLTRANSFERASE"/>
    <property type="match status" value="1"/>
</dbReference>
<dbReference type="SUPFAM" id="SSF53448">
    <property type="entry name" value="Nucleotide-diphospho-sugar transferases"/>
    <property type="match status" value="1"/>
</dbReference>
<feature type="domain" description="Glycosyltransferase 2-like" evidence="2">
    <location>
        <begin position="6"/>
        <end position="138"/>
    </location>
</feature>
<accession>A0A5J5JXA1</accession>
<dbReference type="InterPro" id="IPR029044">
    <property type="entry name" value="Nucleotide-diphossugar_trans"/>
</dbReference>
<evidence type="ECO:0000259" key="2">
    <source>
        <dbReference type="Pfam" id="PF00535"/>
    </source>
</evidence>
<evidence type="ECO:0000259" key="3">
    <source>
        <dbReference type="Pfam" id="PF22181"/>
    </source>
</evidence>
<comment type="caution">
    <text evidence="4">The sequence shown here is derived from an EMBL/GenBank/DDBJ whole genome shotgun (WGS) entry which is preliminary data.</text>
</comment>
<dbReference type="CDD" id="cd00761">
    <property type="entry name" value="Glyco_tranf_GTA_type"/>
    <property type="match status" value="1"/>
</dbReference>
<keyword evidence="4" id="KW-0808">Transferase</keyword>
<evidence type="ECO:0000313" key="5">
    <source>
        <dbReference type="Proteomes" id="UP000327011"/>
    </source>
</evidence>
<dbReference type="Gene3D" id="3.90.550.10">
    <property type="entry name" value="Spore Coat Polysaccharide Biosynthesis Protein SpsA, Chain A"/>
    <property type="match status" value="1"/>
</dbReference>
<dbReference type="Pfam" id="PF22181">
    <property type="entry name" value="TarS_linker"/>
    <property type="match status" value="1"/>
</dbReference>
<organism evidence="4 5">
    <name type="scientific">Microbispora cellulosiformans</name>
    <dbReference type="NCBI Taxonomy" id="2614688"/>
    <lineage>
        <taxon>Bacteria</taxon>
        <taxon>Bacillati</taxon>
        <taxon>Actinomycetota</taxon>
        <taxon>Actinomycetes</taxon>
        <taxon>Streptosporangiales</taxon>
        <taxon>Streptosporangiaceae</taxon>
        <taxon>Microbispora</taxon>
    </lineage>
</organism>
<dbReference type="InterPro" id="IPR050834">
    <property type="entry name" value="Glycosyltransf_2"/>
</dbReference>
<dbReference type="AlphaFoldDB" id="A0A5J5JXA1"/>
<evidence type="ECO:0000313" key="4">
    <source>
        <dbReference type="EMBL" id="KAA9375311.1"/>
    </source>
</evidence>
<dbReference type="InterPro" id="IPR001173">
    <property type="entry name" value="Glyco_trans_2-like"/>
</dbReference>
<dbReference type="Pfam" id="PF00535">
    <property type="entry name" value="Glycos_transf_2"/>
    <property type="match status" value="1"/>
</dbReference>
<dbReference type="EMBL" id="VYTZ01000012">
    <property type="protein sequence ID" value="KAA9375311.1"/>
    <property type="molecule type" value="Genomic_DNA"/>
</dbReference>
<name>A0A5J5JXA1_9ACTN</name>
<feature type="domain" description="TarS/TarP linker" evidence="3">
    <location>
        <begin position="219"/>
        <end position="317"/>
    </location>
</feature>
<dbReference type="RefSeq" id="WP_150937717.1">
    <property type="nucleotide sequence ID" value="NZ_VYTZ01000012.1"/>
</dbReference>